<proteinExistence type="predicted"/>
<keyword evidence="1" id="KW-0560">Oxidoreductase</keyword>
<sequence>MAKPIVLHLGDPIKYNHEFYGNDFSARYTVVRNDALDRPSFIQALKDQRYGDFVAIFRPHFQSGGEMGQWDDELIGLLPASVRIFASAGAGFNWADVEALGQRGIWYANGAGASDEAVSDTTLYMILSVFRNFTRAQLAARTADPGIFTATHKLIATISHNPSGHILGLVGLGNISKKVAAKAQALGMSVHYFDVVRQSPELEQTLGVTYHDTLEGLLKVSDCVSLHTPLNQHTKHMINRDTLKKMKTGARLVNTARGEVVEEEALIQALEGGSLSAAGLDVHYHEPQVSPRLAAMQNVTLTTHIGGGALNTRINFELNAMKNILATVGPQGGFVGQPFTPVNAKQVLEYLKSQSSLPR</sequence>
<dbReference type="Pfam" id="PF02826">
    <property type="entry name" value="2-Hacid_dh_C"/>
    <property type="match status" value="1"/>
</dbReference>
<name>A0ABR4I7K3_9EURO</name>
<organism evidence="3 4">
    <name type="scientific">Aspergillus cavernicola</name>
    <dbReference type="NCBI Taxonomy" id="176166"/>
    <lineage>
        <taxon>Eukaryota</taxon>
        <taxon>Fungi</taxon>
        <taxon>Dikarya</taxon>
        <taxon>Ascomycota</taxon>
        <taxon>Pezizomycotina</taxon>
        <taxon>Eurotiomycetes</taxon>
        <taxon>Eurotiomycetidae</taxon>
        <taxon>Eurotiales</taxon>
        <taxon>Aspergillaceae</taxon>
        <taxon>Aspergillus</taxon>
        <taxon>Aspergillus subgen. Nidulantes</taxon>
    </lineage>
</organism>
<evidence type="ECO:0000259" key="2">
    <source>
        <dbReference type="Pfam" id="PF02826"/>
    </source>
</evidence>
<dbReference type="EMBL" id="JBFXLS010000050">
    <property type="protein sequence ID" value="KAL2823731.1"/>
    <property type="molecule type" value="Genomic_DNA"/>
</dbReference>
<evidence type="ECO:0000313" key="3">
    <source>
        <dbReference type="EMBL" id="KAL2823731.1"/>
    </source>
</evidence>
<feature type="domain" description="D-isomer specific 2-hydroxyacid dehydrogenase NAD-binding" evidence="2">
    <location>
        <begin position="124"/>
        <end position="306"/>
    </location>
</feature>
<dbReference type="PANTHER" id="PTHR10996:SF281">
    <property type="entry name" value="D-ISOMER SPECIFIC 2-HYDROXYACID DEHYDROGENASE NAD-BINDING DOMAIN-CONTAINING PROTEIN-RELATED"/>
    <property type="match status" value="1"/>
</dbReference>
<dbReference type="InterPro" id="IPR029753">
    <property type="entry name" value="D-isomer_DH_CS"/>
</dbReference>
<dbReference type="CDD" id="cd12168">
    <property type="entry name" value="Mand_dh_like"/>
    <property type="match status" value="1"/>
</dbReference>
<dbReference type="Proteomes" id="UP001610335">
    <property type="component" value="Unassembled WGS sequence"/>
</dbReference>
<evidence type="ECO:0000313" key="4">
    <source>
        <dbReference type="Proteomes" id="UP001610335"/>
    </source>
</evidence>
<dbReference type="Gene3D" id="3.40.50.720">
    <property type="entry name" value="NAD(P)-binding Rossmann-like Domain"/>
    <property type="match status" value="2"/>
</dbReference>
<protein>
    <submittedName>
        <fullName evidence="3">D-isomer specific 2-hydroxyacid dehydrogenase</fullName>
    </submittedName>
</protein>
<gene>
    <name evidence="3" type="ORF">BDW59DRAFT_148563</name>
</gene>
<comment type="caution">
    <text evidence="3">The sequence shown here is derived from an EMBL/GenBank/DDBJ whole genome shotgun (WGS) entry which is preliminary data.</text>
</comment>
<dbReference type="PANTHER" id="PTHR10996">
    <property type="entry name" value="2-HYDROXYACID DEHYDROGENASE-RELATED"/>
    <property type="match status" value="1"/>
</dbReference>
<reference evidence="3 4" key="1">
    <citation type="submission" date="2024-07" db="EMBL/GenBank/DDBJ databases">
        <title>Section-level genome sequencing and comparative genomics of Aspergillus sections Usti and Cavernicolus.</title>
        <authorList>
            <consortium name="Lawrence Berkeley National Laboratory"/>
            <person name="Nybo J.L."/>
            <person name="Vesth T.C."/>
            <person name="Theobald S."/>
            <person name="Frisvad J.C."/>
            <person name="Larsen T.O."/>
            <person name="Kjaerboelling I."/>
            <person name="Rothschild-Mancinelli K."/>
            <person name="Lyhne E.K."/>
            <person name="Kogle M.E."/>
            <person name="Barry K."/>
            <person name="Clum A."/>
            <person name="Na H."/>
            <person name="Ledsgaard L."/>
            <person name="Lin J."/>
            <person name="Lipzen A."/>
            <person name="Kuo A."/>
            <person name="Riley R."/>
            <person name="Mondo S."/>
            <person name="LaButti K."/>
            <person name="Haridas S."/>
            <person name="Pangalinan J."/>
            <person name="Salamov A.A."/>
            <person name="Simmons B.A."/>
            <person name="Magnuson J.K."/>
            <person name="Chen J."/>
            <person name="Drula E."/>
            <person name="Henrissat B."/>
            <person name="Wiebenga A."/>
            <person name="Lubbers R.J."/>
            <person name="Gomes A.C."/>
            <person name="Makela M.R."/>
            <person name="Stajich J."/>
            <person name="Grigoriev I.V."/>
            <person name="Mortensen U.H."/>
            <person name="De vries R.P."/>
            <person name="Baker S.E."/>
            <person name="Andersen M.R."/>
        </authorList>
    </citation>
    <scope>NUCLEOTIDE SEQUENCE [LARGE SCALE GENOMIC DNA]</scope>
    <source>
        <strain evidence="3 4">CBS 600.67</strain>
    </source>
</reference>
<accession>A0ABR4I7K3</accession>
<dbReference type="PROSITE" id="PS00671">
    <property type="entry name" value="D_2_HYDROXYACID_DH_3"/>
    <property type="match status" value="1"/>
</dbReference>
<dbReference type="SUPFAM" id="SSF51735">
    <property type="entry name" value="NAD(P)-binding Rossmann-fold domains"/>
    <property type="match status" value="1"/>
</dbReference>
<dbReference type="SUPFAM" id="SSF52283">
    <property type="entry name" value="Formate/glycerate dehydrogenase catalytic domain-like"/>
    <property type="match status" value="1"/>
</dbReference>
<evidence type="ECO:0000256" key="1">
    <source>
        <dbReference type="ARBA" id="ARBA00023002"/>
    </source>
</evidence>
<dbReference type="InterPro" id="IPR050223">
    <property type="entry name" value="D-isomer_2-hydroxyacid_DH"/>
</dbReference>
<dbReference type="InterPro" id="IPR006140">
    <property type="entry name" value="D-isomer_DH_NAD-bd"/>
</dbReference>
<keyword evidence="4" id="KW-1185">Reference proteome</keyword>
<dbReference type="InterPro" id="IPR036291">
    <property type="entry name" value="NAD(P)-bd_dom_sf"/>
</dbReference>